<evidence type="ECO:0000256" key="3">
    <source>
        <dbReference type="ARBA" id="ARBA00022553"/>
    </source>
</evidence>
<feature type="domain" description="Response regulatory" evidence="12">
    <location>
        <begin position="34"/>
        <end position="150"/>
    </location>
</feature>
<dbReference type="InterPro" id="IPR024187">
    <property type="entry name" value="Sig_transdc_resp-reg_cit/mal"/>
</dbReference>
<dbReference type="Proteomes" id="UP000600080">
    <property type="component" value="Unassembled WGS sequence"/>
</dbReference>
<dbReference type="PIRSF" id="PIRSF006171">
    <property type="entry name" value="RR_citrat_malat"/>
    <property type="match status" value="1"/>
</dbReference>
<dbReference type="InterPro" id="IPR036388">
    <property type="entry name" value="WH-like_DNA-bd_sf"/>
</dbReference>
<dbReference type="InterPro" id="IPR036390">
    <property type="entry name" value="WH_DNA-bd_sf"/>
</dbReference>
<evidence type="ECO:0000256" key="8">
    <source>
        <dbReference type="ARBA" id="ARBA00023163"/>
    </source>
</evidence>
<dbReference type="InterPro" id="IPR011006">
    <property type="entry name" value="CheY-like_superfamily"/>
</dbReference>
<organism evidence="13 14">
    <name type="scientific">Streptomyces kronopolitis</name>
    <dbReference type="NCBI Taxonomy" id="1612435"/>
    <lineage>
        <taxon>Bacteria</taxon>
        <taxon>Bacillati</taxon>
        <taxon>Actinomycetota</taxon>
        <taxon>Actinomycetes</taxon>
        <taxon>Kitasatosporales</taxon>
        <taxon>Streptomycetaceae</taxon>
        <taxon>Streptomyces</taxon>
    </lineage>
</organism>
<keyword evidence="7 9" id="KW-0010">Activator</keyword>
<sequence>MSGVPGTCGGAPDAAPRRGTATQRGEGRSVPMIEVLVVDDDFHVAEINAAYVAQVPGFRVAGRAHTAAQALAALERGRIDLVLLDHYLPDETGLALVRRLRQLGHRTDVIMVTAARDVATVQEAMRSGALQYLVKPFGFSGLRAKLEGYAALRRTVAGVGGRGEAGQEQVDRIFGAFRAADSPQAELPKGHSAATVELIRQVLDGAGHPLSAHEVAARAGVSRSTAQRYLKHLERSGHVTLTLKYGDTGRPEHRYRWARAH</sequence>
<dbReference type="SUPFAM" id="SSF52172">
    <property type="entry name" value="CheY-like"/>
    <property type="match status" value="1"/>
</dbReference>
<evidence type="ECO:0000256" key="11">
    <source>
        <dbReference type="SAM" id="MobiDB-lite"/>
    </source>
</evidence>
<comment type="caution">
    <text evidence="13">The sequence shown here is derived from an EMBL/GenBank/DDBJ whole genome shotgun (WGS) entry which is preliminary data.</text>
</comment>
<protein>
    <recommendedName>
        <fullName evidence="9">Transcriptional regulatory protein</fullName>
    </recommendedName>
</protein>
<dbReference type="PROSITE" id="PS50110">
    <property type="entry name" value="RESPONSE_REGULATORY"/>
    <property type="match status" value="1"/>
</dbReference>
<dbReference type="InterPro" id="IPR001789">
    <property type="entry name" value="Sig_transdc_resp-reg_receiver"/>
</dbReference>
<comment type="subcellular location">
    <subcellularLocation>
        <location evidence="1 9">Cytoplasm</location>
    </subcellularLocation>
</comment>
<evidence type="ECO:0000256" key="6">
    <source>
        <dbReference type="ARBA" id="ARBA00023125"/>
    </source>
</evidence>
<dbReference type="Gene3D" id="1.10.10.10">
    <property type="entry name" value="Winged helix-like DNA-binding domain superfamily/Winged helix DNA-binding domain"/>
    <property type="match status" value="1"/>
</dbReference>
<evidence type="ECO:0000256" key="9">
    <source>
        <dbReference type="PIRNR" id="PIRNR006171"/>
    </source>
</evidence>
<evidence type="ECO:0000256" key="10">
    <source>
        <dbReference type="PROSITE-ProRule" id="PRU00169"/>
    </source>
</evidence>
<dbReference type="InterPro" id="IPR051271">
    <property type="entry name" value="2C-system_Tx_regulators"/>
</dbReference>
<feature type="region of interest" description="Disordered" evidence="11">
    <location>
        <begin position="1"/>
        <end position="26"/>
    </location>
</feature>
<proteinExistence type="predicted"/>
<dbReference type="InterPro" id="IPR005471">
    <property type="entry name" value="Tscrpt_reg_IclR_N"/>
</dbReference>
<dbReference type="CDD" id="cd19925">
    <property type="entry name" value="REC_citrate_TCS"/>
    <property type="match status" value="1"/>
</dbReference>
<evidence type="ECO:0000256" key="5">
    <source>
        <dbReference type="ARBA" id="ARBA00023015"/>
    </source>
</evidence>
<evidence type="ECO:0000259" key="12">
    <source>
        <dbReference type="PROSITE" id="PS50110"/>
    </source>
</evidence>
<keyword evidence="2 9" id="KW-0963">Cytoplasm</keyword>
<dbReference type="PANTHER" id="PTHR45526">
    <property type="entry name" value="TRANSCRIPTIONAL REGULATORY PROTEIN DPIA"/>
    <property type="match status" value="1"/>
</dbReference>
<dbReference type="Pfam" id="PF00072">
    <property type="entry name" value="Response_reg"/>
    <property type="match status" value="1"/>
</dbReference>
<name>A0ABQ2IWX9_9ACTN</name>
<reference evidence="14" key="1">
    <citation type="journal article" date="2019" name="Int. J. Syst. Evol. Microbiol.">
        <title>The Global Catalogue of Microorganisms (GCM) 10K type strain sequencing project: providing services to taxonomists for standard genome sequencing and annotation.</title>
        <authorList>
            <consortium name="The Broad Institute Genomics Platform"/>
            <consortium name="The Broad Institute Genome Sequencing Center for Infectious Disease"/>
            <person name="Wu L."/>
            <person name="Ma J."/>
        </authorList>
    </citation>
    <scope>NUCLEOTIDE SEQUENCE [LARGE SCALE GENOMIC DNA]</scope>
    <source>
        <strain evidence="14">CGMCC 4.7323</strain>
    </source>
</reference>
<evidence type="ECO:0000256" key="1">
    <source>
        <dbReference type="ARBA" id="ARBA00004496"/>
    </source>
</evidence>
<evidence type="ECO:0000313" key="13">
    <source>
        <dbReference type="EMBL" id="GGN31029.1"/>
    </source>
</evidence>
<keyword evidence="14" id="KW-1185">Reference proteome</keyword>
<dbReference type="EMBL" id="BMND01000001">
    <property type="protein sequence ID" value="GGN31029.1"/>
    <property type="molecule type" value="Genomic_DNA"/>
</dbReference>
<keyword evidence="6 9" id="KW-0238">DNA-binding</keyword>
<keyword evidence="5 9" id="KW-0805">Transcription regulation</keyword>
<keyword evidence="4 9" id="KW-0902">Two-component regulatory system</keyword>
<dbReference type="Pfam" id="PF09339">
    <property type="entry name" value="HTH_IclR"/>
    <property type="match status" value="1"/>
</dbReference>
<dbReference type="PANTHER" id="PTHR45526:SF1">
    <property type="entry name" value="TRANSCRIPTIONAL REGULATORY PROTEIN DCUR-RELATED"/>
    <property type="match status" value="1"/>
</dbReference>
<evidence type="ECO:0000256" key="7">
    <source>
        <dbReference type="ARBA" id="ARBA00023159"/>
    </source>
</evidence>
<feature type="modified residue" description="4-aspartylphosphate" evidence="10">
    <location>
        <position position="85"/>
    </location>
</feature>
<gene>
    <name evidence="13" type="ORF">GCM10012285_00580</name>
</gene>
<dbReference type="SMART" id="SM00448">
    <property type="entry name" value="REC"/>
    <property type="match status" value="1"/>
</dbReference>
<accession>A0ABQ2IWX9</accession>
<keyword evidence="8 9" id="KW-0804">Transcription</keyword>
<dbReference type="Gene3D" id="3.40.50.2300">
    <property type="match status" value="1"/>
</dbReference>
<evidence type="ECO:0000256" key="4">
    <source>
        <dbReference type="ARBA" id="ARBA00023012"/>
    </source>
</evidence>
<evidence type="ECO:0000256" key="2">
    <source>
        <dbReference type="ARBA" id="ARBA00022490"/>
    </source>
</evidence>
<evidence type="ECO:0000313" key="14">
    <source>
        <dbReference type="Proteomes" id="UP000600080"/>
    </source>
</evidence>
<keyword evidence="3 10" id="KW-0597">Phosphoprotein</keyword>
<dbReference type="SUPFAM" id="SSF46785">
    <property type="entry name" value="Winged helix' DNA-binding domain"/>
    <property type="match status" value="1"/>
</dbReference>